<protein>
    <submittedName>
        <fullName evidence="8">ATP-dependent helicase HrpB</fullName>
    </submittedName>
</protein>
<dbReference type="CDD" id="cd17990">
    <property type="entry name" value="DEXHc_HrpB"/>
    <property type="match status" value="1"/>
</dbReference>
<keyword evidence="2" id="KW-0378">Hydrolase</keyword>
<dbReference type="PIRSF" id="PIRSF005496">
    <property type="entry name" value="ATP_hel_hrpB"/>
    <property type="match status" value="1"/>
</dbReference>
<dbReference type="PROSITE" id="PS51192">
    <property type="entry name" value="HELICASE_ATP_BIND_1"/>
    <property type="match status" value="1"/>
</dbReference>
<organism evidence="8 9">
    <name type="scientific">Devosia enhydra</name>
    <dbReference type="NCBI Taxonomy" id="665118"/>
    <lineage>
        <taxon>Bacteria</taxon>
        <taxon>Pseudomonadati</taxon>
        <taxon>Pseudomonadota</taxon>
        <taxon>Alphaproteobacteria</taxon>
        <taxon>Hyphomicrobiales</taxon>
        <taxon>Devosiaceae</taxon>
        <taxon>Devosia</taxon>
    </lineage>
</organism>
<dbReference type="PANTHER" id="PTHR43519">
    <property type="entry name" value="ATP-DEPENDENT RNA HELICASE HRPB"/>
    <property type="match status" value="1"/>
</dbReference>
<dbReference type="GO" id="GO:0004386">
    <property type="term" value="F:helicase activity"/>
    <property type="evidence" value="ECO:0007669"/>
    <property type="project" value="UniProtKB-KW"/>
</dbReference>
<evidence type="ECO:0000256" key="1">
    <source>
        <dbReference type="ARBA" id="ARBA00022741"/>
    </source>
</evidence>
<dbReference type="InterPro" id="IPR014001">
    <property type="entry name" value="Helicase_ATP-bd"/>
</dbReference>
<dbReference type="Gene3D" id="3.40.50.300">
    <property type="entry name" value="P-loop containing nucleotide triphosphate hydrolases"/>
    <property type="match status" value="2"/>
</dbReference>
<evidence type="ECO:0000256" key="5">
    <source>
        <dbReference type="SAM" id="MobiDB-lite"/>
    </source>
</evidence>
<dbReference type="SUPFAM" id="SSF52540">
    <property type="entry name" value="P-loop containing nucleoside triphosphate hydrolases"/>
    <property type="match status" value="1"/>
</dbReference>
<dbReference type="GO" id="GO:0003676">
    <property type="term" value="F:nucleic acid binding"/>
    <property type="evidence" value="ECO:0007669"/>
    <property type="project" value="InterPro"/>
</dbReference>
<feature type="region of interest" description="Disordered" evidence="5">
    <location>
        <begin position="800"/>
        <end position="820"/>
    </location>
</feature>
<sequence length="820" mass="87605">MRHAFADTLPIDAVLPELAAALAGAGQAVLVAPPGAGKTTRVPLALLDAPWRGDGRIIMMEPRRLAARAAATRMAGTLGQAVGETVGYRVRLEAKVSARTRIEVVTEGVFTRMILADPELAGVAAVIFDEFHERSLDADLGLALARDARELRPDLRLVVMSATLDGARVSALLADAPVIVSEGRAFPVETRYLSRDPDLRIEDAVAGAVRLALGAGPGNCLAFLPGEAEIRRTAERLTGTLPAGVELLPLYGQLPPAEQDRALRPPPDGMRRVVLATAIAETSLTLPDIRIVVDGGLRRAPAYEPATGMSRLVTRPVSRAAADQRRGRAGRTAPGLCFRLWHQGQEAALDAYDRPEMLEADLSGLVLDLALWGVSDPGQLGFLDPPPAPAWAEAVDLLQRLDALDAKGRITPAGRDLQKLPLHPRLAHMVMASGPEGAADAAAQLAVLLGERGLGGDGVDLGHRLDRMRGERGQRADAARGMAARWARLAGTAKESGSALAGRLLARAYPDRVAQNVDGRGRFRLANGRQASLDPAEALARAPFLVVADLSGAAGDARIRSAAALSREDIEQLFSHRIVDETVLSFDAGAAAVRARRQVRLDALKLADQPVAVEDIAGAATLLAEGIARLGIDRLPWTRDQLALRARIGFLRVTLGEDWPDLSDDALEKTAAEWLAPFIAGRLSLGEITAADLGNALDGLVPYGMRQEMEGLLPSHYDAPSGSRLPIEYGGENGPTLSIRVQELFGLDRHPAIARGKVKLLLVLLSPAQRPIQTTRDLPGFWRGSWRDVVKDLKGRYPRHPWPDDPLVAPPTARAKPRGT</sequence>
<dbReference type="InterPro" id="IPR013689">
    <property type="entry name" value="RNA_helicase_ATP-dep_HrpB_C"/>
</dbReference>
<evidence type="ECO:0000313" key="9">
    <source>
        <dbReference type="Proteomes" id="UP000183447"/>
    </source>
</evidence>
<dbReference type="InterPro" id="IPR048333">
    <property type="entry name" value="HA2_WH"/>
</dbReference>
<dbReference type="InterPro" id="IPR007502">
    <property type="entry name" value="Helicase-assoc_dom"/>
</dbReference>
<evidence type="ECO:0000259" key="7">
    <source>
        <dbReference type="PROSITE" id="PS51194"/>
    </source>
</evidence>
<dbReference type="Pfam" id="PF04408">
    <property type="entry name" value="WHD_HA2"/>
    <property type="match status" value="1"/>
</dbReference>
<dbReference type="Pfam" id="PF00270">
    <property type="entry name" value="DEAD"/>
    <property type="match status" value="1"/>
</dbReference>
<evidence type="ECO:0000259" key="6">
    <source>
        <dbReference type="PROSITE" id="PS51192"/>
    </source>
</evidence>
<name>A0A1K2I381_9HYPH</name>
<dbReference type="PANTHER" id="PTHR43519:SF1">
    <property type="entry name" value="ATP-DEPENDENT RNA HELICASE HRPB"/>
    <property type="match status" value="1"/>
</dbReference>
<dbReference type="AlphaFoldDB" id="A0A1K2I381"/>
<proteinExistence type="predicted"/>
<dbReference type="NCBIfam" id="TIGR01970">
    <property type="entry name" value="DEAH_box_HrpB"/>
    <property type="match status" value="1"/>
</dbReference>
<dbReference type="InterPro" id="IPR010225">
    <property type="entry name" value="HrpB"/>
</dbReference>
<dbReference type="GO" id="GO:0005524">
    <property type="term" value="F:ATP binding"/>
    <property type="evidence" value="ECO:0007669"/>
    <property type="project" value="UniProtKB-KW"/>
</dbReference>
<dbReference type="Pfam" id="PF00271">
    <property type="entry name" value="Helicase_C"/>
    <property type="match status" value="1"/>
</dbReference>
<dbReference type="Proteomes" id="UP000183447">
    <property type="component" value="Unassembled WGS sequence"/>
</dbReference>
<evidence type="ECO:0000256" key="2">
    <source>
        <dbReference type="ARBA" id="ARBA00022801"/>
    </source>
</evidence>
<dbReference type="InterPro" id="IPR027417">
    <property type="entry name" value="P-loop_NTPase"/>
</dbReference>
<reference evidence="8 9" key="1">
    <citation type="submission" date="2016-11" db="EMBL/GenBank/DDBJ databases">
        <authorList>
            <person name="Jaros S."/>
            <person name="Januszkiewicz K."/>
            <person name="Wedrychowicz H."/>
        </authorList>
    </citation>
    <scope>NUCLEOTIDE SEQUENCE [LARGE SCALE GENOMIC DNA]</scope>
    <source>
        <strain evidence="8 9">ATCC 23634</strain>
    </source>
</reference>
<dbReference type="SMART" id="SM00490">
    <property type="entry name" value="HELICc"/>
    <property type="match status" value="1"/>
</dbReference>
<feature type="domain" description="Helicase ATP-binding" evidence="6">
    <location>
        <begin position="19"/>
        <end position="182"/>
    </location>
</feature>
<dbReference type="STRING" id="665118.SAMN02983003_4031"/>
<keyword evidence="9" id="KW-1185">Reference proteome</keyword>
<evidence type="ECO:0000313" key="8">
    <source>
        <dbReference type="EMBL" id="SFZ86837.1"/>
    </source>
</evidence>
<feature type="domain" description="Helicase C-terminal" evidence="7">
    <location>
        <begin position="208"/>
        <end position="373"/>
    </location>
</feature>
<dbReference type="InterPro" id="IPR049614">
    <property type="entry name" value="HrpB_DEXH"/>
</dbReference>
<gene>
    <name evidence="8" type="ORF">SAMN02983003_4031</name>
</gene>
<dbReference type="InterPro" id="IPR001650">
    <property type="entry name" value="Helicase_C-like"/>
</dbReference>
<dbReference type="Gene3D" id="1.20.120.1080">
    <property type="match status" value="1"/>
</dbReference>
<keyword evidence="4" id="KW-0067">ATP-binding</keyword>
<dbReference type="SMART" id="SM00487">
    <property type="entry name" value="DEXDc"/>
    <property type="match status" value="1"/>
</dbReference>
<dbReference type="PROSITE" id="PS51194">
    <property type="entry name" value="HELICASE_CTER"/>
    <property type="match status" value="1"/>
</dbReference>
<dbReference type="FunFam" id="3.40.50.300:FF:002125">
    <property type="entry name" value="ATP-dependent helicase HrpB"/>
    <property type="match status" value="1"/>
</dbReference>
<evidence type="ECO:0000256" key="3">
    <source>
        <dbReference type="ARBA" id="ARBA00022806"/>
    </source>
</evidence>
<dbReference type="RefSeq" id="WP_072346862.1">
    <property type="nucleotide sequence ID" value="NZ_FPKU01000004.1"/>
</dbReference>
<dbReference type="Pfam" id="PF08482">
    <property type="entry name" value="HrpB_C"/>
    <property type="match status" value="1"/>
</dbReference>
<dbReference type="EMBL" id="FPKU01000004">
    <property type="protein sequence ID" value="SFZ86837.1"/>
    <property type="molecule type" value="Genomic_DNA"/>
</dbReference>
<keyword evidence="1" id="KW-0547">Nucleotide-binding</keyword>
<accession>A0A1K2I381</accession>
<dbReference type="CDD" id="cd18791">
    <property type="entry name" value="SF2_C_RHA"/>
    <property type="match status" value="1"/>
</dbReference>
<dbReference type="OrthoDB" id="9805617at2"/>
<keyword evidence="3 8" id="KW-0347">Helicase</keyword>
<evidence type="ECO:0000256" key="4">
    <source>
        <dbReference type="ARBA" id="ARBA00022840"/>
    </source>
</evidence>
<dbReference type="SMART" id="SM00847">
    <property type="entry name" value="HA2"/>
    <property type="match status" value="1"/>
</dbReference>
<dbReference type="InterPro" id="IPR011545">
    <property type="entry name" value="DEAD/DEAH_box_helicase_dom"/>
</dbReference>
<dbReference type="GO" id="GO:0016787">
    <property type="term" value="F:hydrolase activity"/>
    <property type="evidence" value="ECO:0007669"/>
    <property type="project" value="UniProtKB-KW"/>
</dbReference>